<name>Q6ZKY3_ORYSJ</name>
<proteinExistence type="predicted"/>
<dbReference type="EMBL" id="AP003857">
    <property type="protein sequence ID" value="BAD08749.1"/>
    <property type="molecule type" value="Genomic_DNA"/>
</dbReference>
<protein>
    <submittedName>
        <fullName evidence="1">Uncharacterized protein</fullName>
    </submittedName>
</protein>
<gene>
    <name evidence="1" type="primary">OJ1014_E06.12</name>
</gene>
<sequence>MDVSVFNNGGGGRSTNVNSNDIVGGTMIPMAFGVDGRRPLVSESIVPRQAALEWLLLLCIHWIASPSKGTRRRYMHQANMHKYVDNKGKANVAIYSLHIVLFLKPSLFVQPYFFRFTINLTKIWQCQNLICASRCLVMALSVRSEAATITGIQTKIHFIVDFLQALKLSSAMGLI</sequence>
<reference evidence="2" key="2">
    <citation type="journal article" date="2008" name="Nucleic Acids Res.">
        <title>The rice annotation project database (RAP-DB): 2008 update.</title>
        <authorList>
            <consortium name="The rice annotation project (RAP)"/>
        </authorList>
    </citation>
    <scope>GENOME REANNOTATION</scope>
    <source>
        <strain evidence="2">cv. Nipponbare</strain>
    </source>
</reference>
<dbReference type="Proteomes" id="UP000000763">
    <property type="component" value="Chromosome 8"/>
</dbReference>
<evidence type="ECO:0000313" key="1">
    <source>
        <dbReference type="EMBL" id="BAD08749.1"/>
    </source>
</evidence>
<dbReference type="AlphaFoldDB" id="Q6ZKY3"/>
<evidence type="ECO:0000313" key="2">
    <source>
        <dbReference type="Proteomes" id="UP000000763"/>
    </source>
</evidence>
<reference evidence="2" key="1">
    <citation type="journal article" date="2005" name="Nature">
        <title>The map-based sequence of the rice genome.</title>
        <authorList>
            <consortium name="International rice genome sequencing project (IRGSP)"/>
            <person name="Matsumoto T."/>
            <person name="Wu J."/>
            <person name="Kanamori H."/>
            <person name="Katayose Y."/>
            <person name="Fujisawa M."/>
            <person name="Namiki N."/>
            <person name="Mizuno H."/>
            <person name="Yamamoto K."/>
            <person name="Antonio B.A."/>
            <person name="Baba T."/>
            <person name="Sakata K."/>
            <person name="Nagamura Y."/>
            <person name="Aoki H."/>
            <person name="Arikawa K."/>
            <person name="Arita K."/>
            <person name="Bito T."/>
            <person name="Chiden Y."/>
            <person name="Fujitsuka N."/>
            <person name="Fukunaka R."/>
            <person name="Hamada M."/>
            <person name="Harada C."/>
            <person name="Hayashi A."/>
            <person name="Hijishita S."/>
            <person name="Honda M."/>
            <person name="Hosokawa S."/>
            <person name="Ichikawa Y."/>
            <person name="Idonuma A."/>
            <person name="Iijima M."/>
            <person name="Ikeda M."/>
            <person name="Ikeno M."/>
            <person name="Ito K."/>
            <person name="Ito S."/>
            <person name="Ito T."/>
            <person name="Ito Y."/>
            <person name="Ito Y."/>
            <person name="Iwabuchi A."/>
            <person name="Kamiya K."/>
            <person name="Karasawa W."/>
            <person name="Kurita K."/>
            <person name="Katagiri S."/>
            <person name="Kikuta A."/>
            <person name="Kobayashi H."/>
            <person name="Kobayashi N."/>
            <person name="Machita K."/>
            <person name="Maehara T."/>
            <person name="Masukawa M."/>
            <person name="Mizubayashi T."/>
            <person name="Mukai Y."/>
            <person name="Nagasaki H."/>
            <person name="Nagata Y."/>
            <person name="Naito S."/>
            <person name="Nakashima M."/>
            <person name="Nakama Y."/>
            <person name="Nakamichi Y."/>
            <person name="Nakamura M."/>
            <person name="Meguro A."/>
            <person name="Negishi M."/>
            <person name="Ohta I."/>
            <person name="Ohta T."/>
            <person name="Okamoto M."/>
            <person name="Ono N."/>
            <person name="Saji S."/>
            <person name="Sakaguchi M."/>
            <person name="Sakai K."/>
            <person name="Shibata M."/>
            <person name="Shimokawa T."/>
            <person name="Song J."/>
            <person name="Takazaki Y."/>
            <person name="Terasawa K."/>
            <person name="Tsugane M."/>
            <person name="Tsuji K."/>
            <person name="Ueda S."/>
            <person name="Waki K."/>
            <person name="Yamagata H."/>
            <person name="Yamamoto M."/>
            <person name="Yamamoto S."/>
            <person name="Yamane H."/>
            <person name="Yoshiki S."/>
            <person name="Yoshihara R."/>
            <person name="Yukawa K."/>
            <person name="Zhong H."/>
            <person name="Yano M."/>
            <person name="Yuan Q."/>
            <person name="Ouyang S."/>
            <person name="Liu J."/>
            <person name="Jones K.M."/>
            <person name="Gansberger K."/>
            <person name="Moffat K."/>
            <person name="Hill J."/>
            <person name="Bera J."/>
            <person name="Fadrosh D."/>
            <person name="Jin S."/>
            <person name="Johri S."/>
            <person name="Kim M."/>
            <person name="Overton L."/>
            <person name="Reardon M."/>
            <person name="Tsitrin T."/>
            <person name="Vuong H."/>
            <person name="Weaver B."/>
            <person name="Ciecko A."/>
            <person name="Tallon L."/>
            <person name="Jackson J."/>
            <person name="Pai G."/>
            <person name="Aken S.V."/>
            <person name="Utterback T."/>
            <person name="Reidmuller S."/>
            <person name="Feldblyum T."/>
            <person name="Hsiao J."/>
            <person name="Zismann V."/>
            <person name="Iobst S."/>
            <person name="de Vazeille A.R."/>
            <person name="Buell C.R."/>
            <person name="Ying K."/>
            <person name="Li Y."/>
            <person name="Lu T."/>
            <person name="Huang Y."/>
            <person name="Zhao Q."/>
            <person name="Feng Q."/>
            <person name="Zhang L."/>
            <person name="Zhu J."/>
            <person name="Weng Q."/>
            <person name="Mu J."/>
            <person name="Lu Y."/>
            <person name="Fan D."/>
            <person name="Liu Y."/>
            <person name="Guan J."/>
            <person name="Zhang Y."/>
            <person name="Yu S."/>
            <person name="Liu X."/>
            <person name="Zhang Y."/>
            <person name="Hong G."/>
            <person name="Han B."/>
            <person name="Choisne N."/>
            <person name="Demange N."/>
            <person name="Orjeda G."/>
            <person name="Samain S."/>
            <person name="Cattolico L."/>
            <person name="Pelletier E."/>
            <person name="Couloux A."/>
            <person name="Segurens B."/>
            <person name="Wincker P."/>
            <person name="D'Hont A."/>
            <person name="Scarpelli C."/>
            <person name="Weissenbach J."/>
            <person name="Salanoubat M."/>
            <person name="Quetier F."/>
            <person name="Yu Y."/>
            <person name="Kim H.R."/>
            <person name="Rambo T."/>
            <person name="Currie J."/>
            <person name="Collura K."/>
            <person name="Luo M."/>
            <person name="Yang T."/>
            <person name="Ammiraju J.S.S."/>
            <person name="Engler F."/>
            <person name="Soderlund C."/>
            <person name="Wing R.A."/>
            <person name="Palmer L.E."/>
            <person name="de la Bastide M."/>
            <person name="Spiegel L."/>
            <person name="Nascimento L."/>
            <person name="Zutavern T."/>
            <person name="O'Shaughnessy A."/>
            <person name="Dike S."/>
            <person name="Dedhia N."/>
            <person name="Preston R."/>
            <person name="Balija V."/>
            <person name="McCombie W.R."/>
            <person name="Chow T."/>
            <person name="Chen H."/>
            <person name="Chung M."/>
            <person name="Chen C."/>
            <person name="Shaw J."/>
            <person name="Wu H."/>
            <person name="Hsiao K."/>
            <person name="Chao Y."/>
            <person name="Chu M."/>
            <person name="Cheng C."/>
            <person name="Hour A."/>
            <person name="Lee P."/>
            <person name="Lin S."/>
            <person name="Lin Y."/>
            <person name="Liou J."/>
            <person name="Liu S."/>
            <person name="Hsing Y."/>
            <person name="Raghuvanshi S."/>
            <person name="Mohanty A."/>
            <person name="Bharti A.K."/>
            <person name="Gaur A."/>
            <person name="Gupta V."/>
            <person name="Kumar D."/>
            <person name="Ravi V."/>
            <person name="Vij S."/>
            <person name="Kapur A."/>
            <person name="Khurana P."/>
            <person name="Khurana P."/>
            <person name="Khurana J.P."/>
            <person name="Tyagi A.K."/>
            <person name="Gaikwad K."/>
            <person name="Singh A."/>
            <person name="Dalal V."/>
            <person name="Srivastava S."/>
            <person name="Dixit A."/>
            <person name="Pal A.K."/>
            <person name="Ghazi I.A."/>
            <person name="Yadav M."/>
            <person name="Pandit A."/>
            <person name="Bhargava A."/>
            <person name="Sureshbabu K."/>
            <person name="Batra K."/>
            <person name="Sharma T.R."/>
            <person name="Mohapatra T."/>
            <person name="Singh N.K."/>
            <person name="Messing J."/>
            <person name="Nelson A.B."/>
            <person name="Fuks G."/>
            <person name="Kavchok S."/>
            <person name="Keizer G."/>
            <person name="Linton E."/>
            <person name="Llaca V."/>
            <person name="Song R."/>
            <person name="Tanyolac B."/>
            <person name="Young S."/>
            <person name="Ho-Il K."/>
            <person name="Hahn J.H."/>
            <person name="Sangsakoo G."/>
            <person name="Vanavichit A."/>
            <person name="de Mattos Luiz.A.T."/>
            <person name="Zimmer P.D."/>
            <person name="Malone G."/>
            <person name="Dellagostin O."/>
            <person name="de Oliveira A.C."/>
            <person name="Bevan M."/>
            <person name="Bancroft I."/>
            <person name="Minx P."/>
            <person name="Cordum H."/>
            <person name="Wilson R."/>
            <person name="Cheng Z."/>
            <person name="Jin W."/>
            <person name="Jiang J."/>
            <person name="Leong S.A."/>
            <person name="Iwama H."/>
            <person name="Gojobori T."/>
            <person name="Itoh T."/>
            <person name="Niimura Y."/>
            <person name="Fujii Y."/>
            <person name="Habara T."/>
            <person name="Sakai H."/>
            <person name="Sato Y."/>
            <person name="Wilson G."/>
            <person name="Kumar K."/>
            <person name="McCouch S."/>
            <person name="Juretic N."/>
            <person name="Hoen D."/>
            <person name="Wright S."/>
            <person name="Bruskiewich R."/>
            <person name="Bureau T."/>
            <person name="Miyao A."/>
            <person name="Hirochika H."/>
            <person name="Nishikawa T."/>
            <person name="Kadowaki K."/>
            <person name="Sugiura M."/>
            <person name="Burr B."/>
            <person name="Sasaki T."/>
        </authorList>
    </citation>
    <scope>NUCLEOTIDE SEQUENCE [LARGE SCALE GENOMIC DNA]</scope>
    <source>
        <strain evidence="2">cv. Nipponbare</strain>
    </source>
</reference>
<organism evidence="1 2">
    <name type="scientific">Oryza sativa subsp. japonica</name>
    <name type="common">Rice</name>
    <dbReference type="NCBI Taxonomy" id="39947"/>
    <lineage>
        <taxon>Eukaryota</taxon>
        <taxon>Viridiplantae</taxon>
        <taxon>Streptophyta</taxon>
        <taxon>Embryophyta</taxon>
        <taxon>Tracheophyta</taxon>
        <taxon>Spermatophyta</taxon>
        <taxon>Magnoliopsida</taxon>
        <taxon>Liliopsida</taxon>
        <taxon>Poales</taxon>
        <taxon>Poaceae</taxon>
        <taxon>BOP clade</taxon>
        <taxon>Oryzoideae</taxon>
        <taxon>Oryzeae</taxon>
        <taxon>Oryzinae</taxon>
        <taxon>Oryza</taxon>
        <taxon>Oryza sativa</taxon>
    </lineage>
</organism>
<accession>Q6ZKY3</accession>